<dbReference type="PANTHER" id="PTHR40032:SF1">
    <property type="entry name" value="EXPORTED PROTEIN"/>
    <property type="match status" value="1"/>
</dbReference>
<feature type="chain" id="PRO_5015497884" evidence="1">
    <location>
        <begin position="29"/>
        <end position="392"/>
    </location>
</feature>
<name>A0A2T0BF44_9CLOT</name>
<dbReference type="RefSeq" id="WP_106010427.1">
    <property type="nucleotide sequence ID" value="NZ_JALCPJ010000072.1"/>
</dbReference>
<feature type="signal peptide" evidence="1">
    <location>
        <begin position="1"/>
        <end position="28"/>
    </location>
</feature>
<proteinExistence type="predicted"/>
<evidence type="ECO:0000256" key="1">
    <source>
        <dbReference type="SAM" id="SignalP"/>
    </source>
</evidence>
<dbReference type="InterPro" id="IPR024301">
    <property type="entry name" value="Amidase_6"/>
</dbReference>
<protein>
    <submittedName>
        <fullName evidence="3">Putative amidase domain protein</fullName>
    </submittedName>
</protein>
<dbReference type="EMBL" id="PVXP01000054">
    <property type="protein sequence ID" value="PRR82488.1"/>
    <property type="molecule type" value="Genomic_DNA"/>
</dbReference>
<keyword evidence="1" id="KW-0732">Signal</keyword>
<comment type="caution">
    <text evidence="3">The sequence shown here is derived from an EMBL/GenBank/DDBJ whole genome shotgun (WGS) entry which is preliminary data.</text>
</comment>
<dbReference type="AlphaFoldDB" id="A0A2T0BF44"/>
<keyword evidence="4" id="KW-1185">Reference proteome</keyword>
<evidence type="ECO:0000313" key="3">
    <source>
        <dbReference type="EMBL" id="PRR82488.1"/>
    </source>
</evidence>
<gene>
    <name evidence="3" type="ORF">CLLU_28400</name>
</gene>
<reference evidence="3 4" key="1">
    <citation type="submission" date="2018-03" db="EMBL/GenBank/DDBJ databases">
        <title>Genome sequence of Clostridium luticellarii DSM 29923.</title>
        <authorList>
            <person name="Poehlein A."/>
            <person name="Daniel R."/>
        </authorList>
    </citation>
    <scope>NUCLEOTIDE SEQUENCE [LARGE SCALE GENOMIC DNA]</scope>
    <source>
        <strain evidence="3 4">DSM 29923</strain>
    </source>
</reference>
<sequence length="392" mass="44360">MIRKKISTLVLCISLVGASLSFGPTASASPVNSNAVNAQDASLTQVDKSEISSSINEVLSLSSDVLKNGKAKDYSNIVKDPELLELLNKQSKFDVEWFKKFDGKIDNYKSNVTITRVTQTAIDTYAVDVLYDVEFKLYGAEKVSKSKGEKYRFEVKYEDGKYYITKKLDLDEDTDASVKQQSNDKESLKSEDTYFPDYDSVIDSKIKVIDDKSNNIDRYYEYFTQINSEADNSNIRLNSYSGYNAGSAVSYAERYAESPNYSQYPGSKGYFDEGKDCTDFVSQCAYAGGVPASSYWYAYSAPWINVVAFRDYMVSNGYTSESSWTDGARVGDIVQFYNPQKSEWAHSVILTGNLQGVKWFFCGHSKQRLDYPLYDAYAENGYTNMRTLEFWH</sequence>
<organism evidence="3 4">
    <name type="scientific">Clostridium luticellarii</name>
    <dbReference type="NCBI Taxonomy" id="1691940"/>
    <lineage>
        <taxon>Bacteria</taxon>
        <taxon>Bacillati</taxon>
        <taxon>Bacillota</taxon>
        <taxon>Clostridia</taxon>
        <taxon>Eubacteriales</taxon>
        <taxon>Clostridiaceae</taxon>
        <taxon>Clostridium</taxon>
    </lineage>
</organism>
<evidence type="ECO:0000313" key="4">
    <source>
        <dbReference type="Proteomes" id="UP000237798"/>
    </source>
</evidence>
<dbReference type="Proteomes" id="UP000237798">
    <property type="component" value="Unassembled WGS sequence"/>
</dbReference>
<dbReference type="PANTHER" id="PTHR40032">
    <property type="entry name" value="EXPORTED PROTEIN-RELATED"/>
    <property type="match status" value="1"/>
</dbReference>
<evidence type="ECO:0000259" key="2">
    <source>
        <dbReference type="Pfam" id="PF12671"/>
    </source>
</evidence>
<dbReference type="OrthoDB" id="1937665at2"/>
<feature type="domain" description="Putative amidase" evidence="2">
    <location>
        <begin position="243"/>
        <end position="374"/>
    </location>
</feature>
<accession>A0A2T0BF44</accession>
<dbReference type="Pfam" id="PF12671">
    <property type="entry name" value="Amidase_6"/>
    <property type="match status" value="1"/>
</dbReference>